<evidence type="ECO:0000313" key="3">
    <source>
        <dbReference type="Proteomes" id="UP000003477"/>
    </source>
</evidence>
<sequence>MPTLQLNYQIMSLLSLSQLANFKTSHHDSEQRLIVTGMSWDEYEQFIESLGDSAAYRTIYLEGVLEIMSPSRRHEVSTENIGRLLEVYLEVAEIDFWGLGSTTLRVRKGEAGKEPDKCYCLETEKEFPDLAIEVIVTSGNIKILEVYRRLEIKEVWLWQDDQLNVYYLENEQYSLQEKSQLLPNLNLNLLCQFINHPNPRLAMKEFREKL</sequence>
<dbReference type="InterPro" id="IPR012296">
    <property type="entry name" value="Nuclease_put_TT1808"/>
</dbReference>
<dbReference type="InterPro" id="IPR008538">
    <property type="entry name" value="Uma2"/>
</dbReference>
<comment type="caution">
    <text evidence="2">The sequence shown here is derived from an EMBL/GenBank/DDBJ whole genome shotgun (WGS) entry which is preliminary data.</text>
</comment>
<accession>G5JB71</accession>
<name>G5JB71_CROWT</name>
<organism evidence="2 3">
    <name type="scientific">Crocosphaera watsonii WH 0003</name>
    <dbReference type="NCBI Taxonomy" id="423471"/>
    <lineage>
        <taxon>Bacteria</taxon>
        <taxon>Bacillati</taxon>
        <taxon>Cyanobacteriota</taxon>
        <taxon>Cyanophyceae</taxon>
        <taxon>Oscillatoriophycideae</taxon>
        <taxon>Chroococcales</taxon>
        <taxon>Aphanothecaceae</taxon>
        <taxon>Crocosphaera</taxon>
    </lineage>
</organism>
<feature type="domain" description="Putative restriction endonuclease" evidence="1">
    <location>
        <begin position="40"/>
        <end position="187"/>
    </location>
</feature>
<dbReference type="Pfam" id="PF05685">
    <property type="entry name" value="Uma2"/>
    <property type="match status" value="1"/>
</dbReference>
<dbReference type="AlphaFoldDB" id="G5JB71"/>
<evidence type="ECO:0000313" key="2">
    <source>
        <dbReference type="EMBL" id="EHJ10574.1"/>
    </source>
</evidence>
<dbReference type="Proteomes" id="UP000003477">
    <property type="component" value="Unassembled WGS sequence"/>
</dbReference>
<gene>
    <name evidence="2" type="ORF">CWATWH0003_4683</name>
</gene>
<dbReference type="Gene3D" id="3.90.1570.10">
    <property type="entry name" value="tt1808, chain A"/>
    <property type="match status" value="1"/>
</dbReference>
<dbReference type="PANTHER" id="PTHR47152">
    <property type="entry name" value="SLR2084 PROTEIN-RELATED"/>
    <property type="match status" value="1"/>
</dbReference>
<dbReference type="PATRIC" id="fig|423471.3.peg.4386"/>
<dbReference type="CDD" id="cd06260">
    <property type="entry name" value="DUF820-like"/>
    <property type="match status" value="1"/>
</dbReference>
<dbReference type="InterPro" id="IPR011335">
    <property type="entry name" value="Restrct_endonuc-II-like"/>
</dbReference>
<dbReference type="EMBL" id="AESD01000704">
    <property type="protein sequence ID" value="EHJ10574.1"/>
    <property type="molecule type" value="Genomic_DNA"/>
</dbReference>
<proteinExistence type="predicted"/>
<protein>
    <recommendedName>
        <fullName evidence="1">Putative restriction endonuclease domain-containing protein</fullName>
    </recommendedName>
</protein>
<evidence type="ECO:0000259" key="1">
    <source>
        <dbReference type="Pfam" id="PF05685"/>
    </source>
</evidence>
<dbReference type="PANTHER" id="PTHR47152:SF4">
    <property type="entry name" value="SLR0445 PROTEIN"/>
    <property type="match status" value="1"/>
</dbReference>
<dbReference type="SUPFAM" id="SSF52980">
    <property type="entry name" value="Restriction endonuclease-like"/>
    <property type="match status" value="1"/>
</dbReference>
<reference evidence="2 3" key="1">
    <citation type="journal article" date="2011" name="Front. Microbiol.">
        <title>Two Strains of Crocosphaera watsonii with Highly Conserved Genomes are Distinguished by Strain-Specific Features.</title>
        <authorList>
            <person name="Bench S.R."/>
            <person name="Ilikchyan I.N."/>
            <person name="Tripp H.J."/>
            <person name="Zehr J.P."/>
        </authorList>
    </citation>
    <scope>NUCLEOTIDE SEQUENCE [LARGE SCALE GENOMIC DNA]</scope>
    <source>
        <strain evidence="2 3">WH 0003</strain>
    </source>
</reference>